<comment type="caution">
    <text evidence="4">The sequence shown here is derived from an EMBL/GenBank/DDBJ whole genome shotgun (WGS) entry which is preliminary data.</text>
</comment>
<dbReference type="Pfam" id="PF01738">
    <property type="entry name" value="DLH"/>
    <property type="match status" value="1"/>
</dbReference>
<dbReference type="InterPro" id="IPR050261">
    <property type="entry name" value="FrsA_esterase"/>
</dbReference>
<evidence type="ECO:0000313" key="4">
    <source>
        <dbReference type="EMBL" id="MBC3917502.1"/>
    </source>
</evidence>
<accession>A0ABR6ZNR6</accession>
<evidence type="ECO:0000259" key="3">
    <source>
        <dbReference type="Pfam" id="PF01738"/>
    </source>
</evidence>
<dbReference type="GO" id="GO:0016787">
    <property type="term" value="F:hydrolase activity"/>
    <property type="evidence" value="ECO:0007669"/>
    <property type="project" value="UniProtKB-KW"/>
</dbReference>
<keyword evidence="1 4" id="KW-0378">Hydrolase</keyword>
<reference evidence="4 5" key="1">
    <citation type="submission" date="2020-08" db="EMBL/GenBank/DDBJ databases">
        <title>Novel species isolated from subtropical streams in China.</title>
        <authorList>
            <person name="Lu H."/>
        </authorList>
    </citation>
    <scope>NUCLEOTIDE SEQUENCE [LARGE SCALE GENOMIC DNA]</scope>
    <source>
        <strain evidence="4 5">CY18W</strain>
    </source>
</reference>
<feature type="signal peptide" evidence="2">
    <location>
        <begin position="1"/>
        <end position="20"/>
    </location>
</feature>
<dbReference type="PANTHER" id="PTHR22946">
    <property type="entry name" value="DIENELACTONE HYDROLASE DOMAIN-CONTAINING PROTEIN-RELATED"/>
    <property type="match status" value="1"/>
</dbReference>
<evidence type="ECO:0000256" key="2">
    <source>
        <dbReference type="SAM" id="SignalP"/>
    </source>
</evidence>
<feature type="chain" id="PRO_5046855105" evidence="2">
    <location>
        <begin position="21"/>
        <end position="300"/>
    </location>
</feature>
<proteinExistence type="predicted"/>
<dbReference type="EMBL" id="JACOGF010000003">
    <property type="protein sequence ID" value="MBC3917502.1"/>
    <property type="molecule type" value="Genomic_DNA"/>
</dbReference>
<protein>
    <submittedName>
        <fullName evidence="4">Dienelactone hydrolase family protein</fullName>
    </submittedName>
</protein>
<name>A0ABR6ZNR6_9BURK</name>
<dbReference type="RefSeq" id="WP_186946712.1">
    <property type="nucleotide sequence ID" value="NZ_JACOGF010000003.1"/>
</dbReference>
<keyword evidence="5" id="KW-1185">Reference proteome</keyword>
<sequence length="300" mass="32763">MYTRFALLIGLLLASSMATALDEPEKVSFPSLDQQNGQTVQLDALWFRASSNVATTVTTATTATVIALHGCGGLYSTRKGHEQELNARHNNMARLLQENGYNVLMPDSFRPRGVNSICSSTYKSRDISTNNRRLDVQAALQWLGRQTTVDTKNIALLGWSNGGSTTLNALNTANKAAGKDDIYPRAAVAFYPGCQGYLKARPAYRLASPLLILIGAEDDWTPAAPCVSFEKMLAPSPVKVRVFADSYHDFDAPDLPLRKRMDVPNGVHPGQGVTTGSNPEAKELAYKEMLLFLKQQLNAK</sequence>
<dbReference type="PANTHER" id="PTHR22946:SF9">
    <property type="entry name" value="POLYKETIDE TRANSFERASE AF380"/>
    <property type="match status" value="1"/>
</dbReference>
<organism evidence="4 5">
    <name type="scientific">Undibacterium hunanense</name>
    <dbReference type="NCBI Taxonomy" id="2762292"/>
    <lineage>
        <taxon>Bacteria</taxon>
        <taxon>Pseudomonadati</taxon>
        <taxon>Pseudomonadota</taxon>
        <taxon>Betaproteobacteria</taxon>
        <taxon>Burkholderiales</taxon>
        <taxon>Oxalobacteraceae</taxon>
        <taxon>Undibacterium</taxon>
    </lineage>
</organism>
<dbReference type="Proteomes" id="UP000650424">
    <property type="component" value="Unassembled WGS sequence"/>
</dbReference>
<evidence type="ECO:0000256" key="1">
    <source>
        <dbReference type="ARBA" id="ARBA00022801"/>
    </source>
</evidence>
<dbReference type="InterPro" id="IPR002925">
    <property type="entry name" value="Dienelactn_hydro"/>
</dbReference>
<feature type="domain" description="Dienelactone hydrolase" evidence="3">
    <location>
        <begin position="88"/>
        <end position="296"/>
    </location>
</feature>
<gene>
    <name evidence="4" type="ORF">H8L32_08460</name>
</gene>
<keyword evidence="2" id="KW-0732">Signal</keyword>
<dbReference type="InterPro" id="IPR029058">
    <property type="entry name" value="AB_hydrolase_fold"/>
</dbReference>
<dbReference type="Gene3D" id="3.40.50.1820">
    <property type="entry name" value="alpha/beta hydrolase"/>
    <property type="match status" value="1"/>
</dbReference>
<evidence type="ECO:0000313" key="5">
    <source>
        <dbReference type="Proteomes" id="UP000650424"/>
    </source>
</evidence>
<dbReference type="SUPFAM" id="SSF53474">
    <property type="entry name" value="alpha/beta-Hydrolases"/>
    <property type="match status" value="1"/>
</dbReference>